<feature type="coiled-coil region" evidence="1">
    <location>
        <begin position="361"/>
        <end position="388"/>
    </location>
</feature>
<dbReference type="AlphaFoldDB" id="A0A7S0ZNX0"/>
<organism evidence="3">
    <name type="scientific">Noctiluca scintillans</name>
    <name type="common">Sea sparkle</name>
    <name type="synonym">Red tide dinoflagellate</name>
    <dbReference type="NCBI Taxonomy" id="2966"/>
    <lineage>
        <taxon>Eukaryota</taxon>
        <taxon>Sar</taxon>
        <taxon>Alveolata</taxon>
        <taxon>Dinophyceae</taxon>
        <taxon>Noctilucales</taxon>
        <taxon>Noctilucaceae</taxon>
        <taxon>Noctiluca</taxon>
    </lineage>
</organism>
<accession>A0A7S0ZNX0</accession>
<proteinExistence type="predicted"/>
<keyword evidence="1" id="KW-0175">Coiled coil</keyword>
<feature type="compositionally biased region" description="Acidic residues" evidence="2">
    <location>
        <begin position="339"/>
        <end position="360"/>
    </location>
</feature>
<reference evidence="3" key="1">
    <citation type="submission" date="2021-01" db="EMBL/GenBank/DDBJ databases">
        <authorList>
            <person name="Corre E."/>
            <person name="Pelletier E."/>
            <person name="Niang G."/>
            <person name="Scheremetjew M."/>
            <person name="Finn R."/>
            <person name="Kale V."/>
            <person name="Holt S."/>
            <person name="Cochrane G."/>
            <person name="Meng A."/>
            <person name="Brown T."/>
            <person name="Cohen L."/>
        </authorList>
    </citation>
    <scope>NUCLEOTIDE SEQUENCE</scope>
</reference>
<evidence type="ECO:0000313" key="3">
    <source>
        <dbReference type="EMBL" id="CAD8827633.1"/>
    </source>
</evidence>
<feature type="region of interest" description="Disordered" evidence="2">
    <location>
        <begin position="326"/>
        <end position="360"/>
    </location>
</feature>
<dbReference type="EMBL" id="HBFQ01002864">
    <property type="protein sequence ID" value="CAD8827633.1"/>
    <property type="molecule type" value="Transcribed_RNA"/>
</dbReference>
<name>A0A7S0ZNX0_NOCSC</name>
<evidence type="ECO:0000256" key="2">
    <source>
        <dbReference type="SAM" id="MobiDB-lite"/>
    </source>
</evidence>
<gene>
    <name evidence="3" type="ORF">NSCI0253_LOCUS1979</name>
</gene>
<sequence>MAPTQKISGTFGQESYEQCLVASVGNNGPEVYFVSYNPSEGAVTMVETAMGPTDTQVKFGTPHRVALTDVAFVVATDRIVSALAQDGSTLVQMHLENKDDERRWEEILNLKVGKFGSDGATRETSATQQACGQVQVASEDVAADECQALHARSRQLQERVQFLEAVGKRRDVQLAKMMSRLDGAMQMLAAVQEMCGQQRVVISTQCQVIEDLRGECGEGADDAVVRQVAASGVDSGRIDGGDACALTGVKGSASASLSGSSSPAIEDAEQDMAGKAGKMLALLKQADEMQHMLQQLESFAASTTPSAGLSALLSPKVPACAVHRPVMPPPSPTTHAVDEEFDEEEEGDDGEEYDEGEDSDAEGLIARLQALEAEKERYESMLNSSHREHSEMVERLGGMRSLMSALGMNTDHMDDASDGSTYM</sequence>
<evidence type="ECO:0000256" key="1">
    <source>
        <dbReference type="SAM" id="Coils"/>
    </source>
</evidence>
<protein>
    <submittedName>
        <fullName evidence="3">Uncharacterized protein</fullName>
    </submittedName>
</protein>